<feature type="domain" description="Tyrosine-protein phosphatase" evidence="1">
    <location>
        <begin position="1"/>
        <end position="105"/>
    </location>
</feature>
<dbReference type="Pfam" id="PF00102">
    <property type="entry name" value="Y_phosphatase"/>
    <property type="match status" value="1"/>
</dbReference>
<name>A0A3P6Q6D3_ANISI</name>
<dbReference type="EMBL" id="UYRR01012616">
    <property type="protein sequence ID" value="VDK26438.1"/>
    <property type="molecule type" value="Genomic_DNA"/>
</dbReference>
<dbReference type="CDD" id="cd00047">
    <property type="entry name" value="PTPc"/>
    <property type="match status" value="1"/>
</dbReference>
<dbReference type="PROSITE" id="PS50055">
    <property type="entry name" value="TYR_PHOSPHATASE_PTP"/>
    <property type="match status" value="1"/>
</dbReference>
<organism evidence="3 4">
    <name type="scientific">Anisakis simplex</name>
    <name type="common">Herring worm</name>
    <dbReference type="NCBI Taxonomy" id="6269"/>
    <lineage>
        <taxon>Eukaryota</taxon>
        <taxon>Metazoa</taxon>
        <taxon>Ecdysozoa</taxon>
        <taxon>Nematoda</taxon>
        <taxon>Chromadorea</taxon>
        <taxon>Rhabditida</taxon>
        <taxon>Spirurina</taxon>
        <taxon>Ascaridomorpha</taxon>
        <taxon>Ascaridoidea</taxon>
        <taxon>Anisakidae</taxon>
        <taxon>Anisakis</taxon>
        <taxon>Anisakis simplex complex</taxon>
    </lineage>
</organism>
<evidence type="ECO:0000313" key="3">
    <source>
        <dbReference type="EMBL" id="VDK26438.1"/>
    </source>
</evidence>
<sequence length="142" mass="15338">MKKVKKAKIQATYDGKTQEVLHILYTGWPDHCPADSVAICREVRAIVMKNFDKKPIIVHCSAGVGRTGSYVAIEMCVTKLKAKETLSVAEMVKSLRDQRMGAIQNDQVGGFLRSAAGFAASDSGQISAGSIDLALDLVHLMS</sequence>
<gene>
    <name evidence="3" type="ORF">ASIM_LOCUS6045</name>
</gene>
<dbReference type="SUPFAM" id="SSF52799">
    <property type="entry name" value="(Phosphotyrosine protein) phosphatases II"/>
    <property type="match status" value="1"/>
</dbReference>
<proteinExistence type="predicted"/>
<keyword evidence="4" id="KW-1185">Reference proteome</keyword>
<evidence type="ECO:0000313" key="4">
    <source>
        <dbReference type="Proteomes" id="UP000267096"/>
    </source>
</evidence>
<dbReference type="Gene3D" id="3.90.190.10">
    <property type="entry name" value="Protein tyrosine phosphatase superfamily"/>
    <property type="match status" value="1"/>
</dbReference>
<dbReference type="OrthoDB" id="8609993at2759"/>
<dbReference type="GO" id="GO:0004725">
    <property type="term" value="F:protein tyrosine phosphatase activity"/>
    <property type="evidence" value="ECO:0007669"/>
    <property type="project" value="InterPro"/>
</dbReference>
<dbReference type="InterPro" id="IPR000387">
    <property type="entry name" value="Tyr_Pase_dom"/>
</dbReference>
<dbReference type="Proteomes" id="UP000267096">
    <property type="component" value="Unassembled WGS sequence"/>
</dbReference>
<dbReference type="InterPro" id="IPR003595">
    <property type="entry name" value="Tyr_Pase_cat"/>
</dbReference>
<dbReference type="PANTHER" id="PTHR19134">
    <property type="entry name" value="RECEPTOR-TYPE TYROSINE-PROTEIN PHOSPHATASE"/>
    <property type="match status" value="1"/>
</dbReference>
<dbReference type="InterPro" id="IPR016130">
    <property type="entry name" value="Tyr_Pase_AS"/>
</dbReference>
<dbReference type="PROSITE" id="PS00383">
    <property type="entry name" value="TYR_PHOSPHATASE_1"/>
    <property type="match status" value="1"/>
</dbReference>
<dbReference type="AlphaFoldDB" id="A0A3P6Q6D3"/>
<protein>
    <submittedName>
        <fullName evidence="3">Uncharacterized protein</fullName>
    </submittedName>
</protein>
<dbReference type="PRINTS" id="PR00700">
    <property type="entry name" value="PRTYPHPHTASE"/>
</dbReference>
<reference evidence="3 4" key="1">
    <citation type="submission" date="2018-11" db="EMBL/GenBank/DDBJ databases">
        <authorList>
            <consortium name="Pathogen Informatics"/>
        </authorList>
    </citation>
    <scope>NUCLEOTIDE SEQUENCE [LARGE SCALE GENOMIC DNA]</scope>
</reference>
<dbReference type="InterPro" id="IPR029021">
    <property type="entry name" value="Prot-tyrosine_phosphatase-like"/>
</dbReference>
<dbReference type="InterPro" id="IPR050348">
    <property type="entry name" value="Protein-Tyr_Phosphatase"/>
</dbReference>
<dbReference type="PROSITE" id="PS50056">
    <property type="entry name" value="TYR_PHOSPHATASE_2"/>
    <property type="match status" value="1"/>
</dbReference>
<accession>A0A3P6Q6D3</accession>
<dbReference type="InterPro" id="IPR000242">
    <property type="entry name" value="PTP_cat"/>
</dbReference>
<dbReference type="PANTHER" id="PTHR19134:SF449">
    <property type="entry name" value="TYROSINE-PROTEIN PHOSPHATASE 1"/>
    <property type="match status" value="1"/>
</dbReference>
<feature type="domain" description="Tyrosine specific protein phosphatases" evidence="2">
    <location>
        <begin position="37"/>
        <end position="107"/>
    </location>
</feature>
<evidence type="ECO:0000259" key="2">
    <source>
        <dbReference type="PROSITE" id="PS50056"/>
    </source>
</evidence>
<evidence type="ECO:0000259" key="1">
    <source>
        <dbReference type="PROSITE" id="PS50055"/>
    </source>
</evidence>
<dbReference type="SMART" id="SM00404">
    <property type="entry name" value="PTPc_motif"/>
    <property type="match status" value="1"/>
</dbReference>